<accession>A0A7T9DJU1</accession>
<organism evidence="1">
    <name type="scientific">Candidatus Iainarchaeum sp</name>
    <dbReference type="NCBI Taxonomy" id="3101447"/>
    <lineage>
        <taxon>Archaea</taxon>
        <taxon>Candidatus Iainarchaeota</taxon>
        <taxon>Candidatus Iainarchaeia</taxon>
        <taxon>Candidatus Iainarchaeales</taxon>
        <taxon>Candidatus Iainarchaeaceae</taxon>
        <taxon>Candidatus Iainarchaeum</taxon>
    </lineage>
</organism>
<evidence type="ECO:0000313" key="1">
    <source>
        <dbReference type="EMBL" id="QQR92668.1"/>
    </source>
</evidence>
<dbReference type="Proteomes" id="UP000596004">
    <property type="component" value="Chromosome"/>
</dbReference>
<name>A0A7T9DJU1_9ARCH</name>
<dbReference type="AlphaFoldDB" id="A0A7T9DJU1"/>
<reference evidence="1" key="1">
    <citation type="submission" date="2020-11" db="EMBL/GenBank/DDBJ databases">
        <title>Connecting structure to function with the recovery of over 1000 high-quality activated sludge metagenome-assembled genomes encoding full-length rRNA genes using long-read sequencing.</title>
        <authorList>
            <person name="Singleton C.M."/>
            <person name="Petriglieri F."/>
            <person name="Kristensen J.M."/>
            <person name="Kirkegaard R.H."/>
            <person name="Michaelsen T.Y."/>
            <person name="Andersen M.H."/>
            <person name="Karst S.M."/>
            <person name="Dueholm M.S."/>
            <person name="Nielsen P.H."/>
            <person name="Albertsen M."/>
        </authorList>
    </citation>
    <scope>NUCLEOTIDE SEQUENCE</scope>
    <source>
        <strain evidence="1">Fred_18-Q3-R57-64_BAT3C.431</strain>
    </source>
</reference>
<sequence>MKRFVVWASGLLLVLGLAMLVSAQTSVNPYGQVGIPDPWKHVESGADESTYADGLISWIHFAGSKEHPELDDFRSSYFAHFRLGENASVLIHGEGPRRDWIHALPASPYLPPEGK</sequence>
<dbReference type="EMBL" id="CP064981">
    <property type="protein sequence ID" value="QQR92668.1"/>
    <property type="molecule type" value="Genomic_DNA"/>
</dbReference>
<gene>
    <name evidence="1" type="ORF">IPJ89_00270</name>
</gene>
<proteinExistence type="predicted"/>
<protein>
    <submittedName>
        <fullName evidence="1">Uncharacterized protein</fullName>
    </submittedName>
</protein>